<sequence length="82" mass="9151">MSVHPPLQAPDGVPFPHAKRSKALLAEDAFYQMHGGRGSQALYRLVDLASCTVERPIRSTASLKRAGELLLKPLRFLLLRRE</sequence>
<proteinExistence type="predicted"/>
<organism evidence="1 2">
    <name type="scientific">Notoacmeibacter marinus</name>
    <dbReference type="NCBI Taxonomy" id="1876515"/>
    <lineage>
        <taxon>Bacteria</taxon>
        <taxon>Pseudomonadati</taxon>
        <taxon>Pseudomonadota</taxon>
        <taxon>Alphaproteobacteria</taxon>
        <taxon>Hyphomicrobiales</taxon>
        <taxon>Notoacmeibacteraceae</taxon>
        <taxon>Notoacmeibacter</taxon>
    </lineage>
</organism>
<protein>
    <submittedName>
        <fullName evidence="1">Uncharacterized protein</fullName>
    </submittedName>
</protein>
<evidence type="ECO:0000313" key="1">
    <source>
        <dbReference type="EMBL" id="OXS99157.1"/>
    </source>
</evidence>
<evidence type="ECO:0000313" key="2">
    <source>
        <dbReference type="Proteomes" id="UP000215405"/>
    </source>
</evidence>
<dbReference type="Proteomes" id="UP000215405">
    <property type="component" value="Unassembled WGS sequence"/>
</dbReference>
<accession>A0A231UT86</accession>
<dbReference type="EMBL" id="NBYO01000003">
    <property type="protein sequence ID" value="OXS99157.1"/>
    <property type="molecule type" value="Genomic_DNA"/>
</dbReference>
<gene>
    <name evidence="1" type="ORF">B7H23_13235</name>
</gene>
<comment type="caution">
    <text evidence="1">The sequence shown here is derived from an EMBL/GenBank/DDBJ whole genome shotgun (WGS) entry which is preliminary data.</text>
</comment>
<keyword evidence="2" id="KW-1185">Reference proteome</keyword>
<reference evidence="2" key="1">
    <citation type="journal article" date="2017" name="Int. J. Syst. Evol. Microbiol.">
        <title>Notoacmeibacter marinus gen. nov., sp. nov., isolated from the gut of a limpet and proposal of Notoacmeibacteraceae fam. nov. in the order Rhizobiales of the class Alphaproteobacteria.</title>
        <authorList>
            <person name="Huang Z."/>
            <person name="Guo F."/>
            <person name="Lai Q."/>
        </authorList>
    </citation>
    <scope>NUCLEOTIDE SEQUENCE [LARGE SCALE GENOMIC DNA]</scope>
    <source>
        <strain evidence="2">XMTR2A4</strain>
    </source>
</reference>
<dbReference type="RefSeq" id="WP_094077943.1">
    <property type="nucleotide sequence ID" value="NZ_NBYO01000003.1"/>
</dbReference>
<dbReference type="AlphaFoldDB" id="A0A231UT86"/>
<name>A0A231UT86_9HYPH</name>